<accession>A0A135TZ36</accession>
<dbReference type="SUPFAM" id="SSF54427">
    <property type="entry name" value="NTF2-like"/>
    <property type="match status" value="1"/>
</dbReference>
<dbReference type="EMBL" id="JEMN01000979">
    <property type="protein sequence ID" value="KXH53403.1"/>
    <property type="molecule type" value="Genomic_DNA"/>
</dbReference>
<proteinExistence type="predicted"/>
<evidence type="ECO:0008006" key="3">
    <source>
        <dbReference type="Google" id="ProtNLM"/>
    </source>
</evidence>
<dbReference type="Proteomes" id="UP000070054">
    <property type="component" value="Unassembled WGS sequence"/>
</dbReference>
<organism evidence="1 2">
    <name type="scientific">Colletotrichum nymphaeae SA-01</name>
    <dbReference type="NCBI Taxonomy" id="1460502"/>
    <lineage>
        <taxon>Eukaryota</taxon>
        <taxon>Fungi</taxon>
        <taxon>Dikarya</taxon>
        <taxon>Ascomycota</taxon>
        <taxon>Pezizomycotina</taxon>
        <taxon>Sordariomycetes</taxon>
        <taxon>Hypocreomycetidae</taxon>
        <taxon>Glomerellales</taxon>
        <taxon>Glomerellaceae</taxon>
        <taxon>Colletotrichum</taxon>
        <taxon>Colletotrichum acutatum species complex</taxon>
    </lineage>
</organism>
<gene>
    <name evidence="1" type="ORF">CNYM01_01148</name>
</gene>
<reference evidence="1 2" key="1">
    <citation type="submission" date="2014-02" db="EMBL/GenBank/DDBJ databases">
        <title>The genome sequence of Colletotrichum nymphaeae SA-01.</title>
        <authorList>
            <person name="Baroncelli R."/>
            <person name="Thon M.R."/>
        </authorList>
    </citation>
    <scope>NUCLEOTIDE SEQUENCE [LARGE SCALE GENOMIC DNA]</scope>
    <source>
        <strain evidence="1 2">SA-01</strain>
    </source>
</reference>
<evidence type="ECO:0000313" key="1">
    <source>
        <dbReference type="EMBL" id="KXH53403.1"/>
    </source>
</evidence>
<dbReference type="AlphaFoldDB" id="A0A135TZ36"/>
<protein>
    <recommendedName>
        <fullName evidence="3">Carboxymethylenebutenolidase</fullName>
    </recommendedName>
</protein>
<dbReference type="PANTHER" id="PTHR38436:SF3">
    <property type="entry name" value="CARBOXYMETHYLENEBUTENOLIDASE-RELATED"/>
    <property type="match status" value="1"/>
</dbReference>
<dbReference type="Gene3D" id="3.10.450.50">
    <property type="match status" value="1"/>
</dbReference>
<sequence>MYADISKPPAPLPQSELQTIGSGISTLSPLSRRGVGPGLILLVPSVDNALAIEEGVPALPLKWAEEGYTVIAIQPSAFESGARETLDLAIQTFRNSDKCDTKDVVGLVAYEPEMWNTVAPILSEFPQIVSTVVYADSSERSSISSSTLPSVYHFAGKPEGQPLRSKGRTEYFYPAAQSYKFATPFQPHFDYNMDMLSYTRNLTLLKGEMKSPIFDLEAIWDEHTCLPGVPPTNKYAEIPFAAVVNIRGDRLYHEHITWDQGTALAQLGLLPEYLPFPGGNLQYKVPVAGVETAMKLRARNSVPSNEMFKFTTRSADSEGVNPEKVVPAVAENGVATVAN</sequence>
<comment type="caution">
    <text evidence="1">The sequence shown here is derived from an EMBL/GenBank/DDBJ whole genome shotgun (WGS) entry which is preliminary data.</text>
</comment>
<dbReference type="PANTHER" id="PTHR38436">
    <property type="entry name" value="POLYKETIDE CYCLASE SNOAL-LIKE DOMAIN"/>
    <property type="match status" value="1"/>
</dbReference>
<dbReference type="InterPro" id="IPR009959">
    <property type="entry name" value="Cyclase_SnoaL-like"/>
</dbReference>
<keyword evidence="2" id="KW-1185">Reference proteome</keyword>
<name>A0A135TZ36_9PEZI</name>
<dbReference type="OrthoDB" id="5440at2759"/>
<evidence type="ECO:0000313" key="2">
    <source>
        <dbReference type="Proteomes" id="UP000070054"/>
    </source>
</evidence>
<dbReference type="InterPro" id="IPR032710">
    <property type="entry name" value="NTF2-like_dom_sf"/>
</dbReference>
<dbReference type="GO" id="GO:0030638">
    <property type="term" value="P:polyketide metabolic process"/>
    <property type="evidence" value="ECO:0007669"/>
    <property type="project" value="InterPro"/>
</dbReference>